<keyword evidence="4" id="KW-1185">Reference proteome</keyword>
<evidence type="ECO:0000313" key="4">
    <source>
        <dbReference type="Proteomes" id="UP000225972"/>
    </source>
</evidence>
<gene>
    <name evidence="3" type="ORF">TRP8649_02298</name>
</gene>
<reference evidence="4" key="1">
    <citation type="submission" date="2017-05" db="EMBL/GenBank/DDBJ databases">
        <authorList>
            <person name="Rodrigo-Torres L."/>
            <person name="Arahal R. D."/>
            <person name="Lucena T."/>
        </authorList>
    </citation>
    <scope>NUCLEOTIDE SEQUENCE [LARGE SCALE GENOMIC DNA]</scope>
    <source>
        <strain evidence="4">CECT 8649</strain>
    </source>
</reference>
<proteinExistence type="predicted"/>
<evidence type="ECO:0000313" key="3">
    <source>
        <dbReference type="EMBL" id="SMX28183.1"/>
    </source>
</evidence>
<accession>A0A238JCS9</accession>
<dbReference type="InterPro" id="IPR005094">
    <property type="entry name" value="Endonuclease_MobA/VirD2"/>
</dbReference>
<sequence length="431" mass="48369">MILKGSQRGHGTQLSRHLLNDQDNDHVEVHSVDGFLSEDVTEAFAEIEAIAKGTKCRQMFFSVSLSPPMEAKVDPKTFDDAIDRLAEANGLQHQPRVVIFHEKDGRRHAHVVFSRIDPASMTAINLPHYKNRLQTLSRQLFLENAWKMPAGLRDCSLKSPTNVTLAEWQAAKRRGKNAIDQKALIQQCWAVSDSRAGFEAALADHGYRLAKGDRRGHVIVCHDGEVFTVARATGLRAKAVKERLGAPDDLQSVAEAMEAHRADVRGQFGRMAGEARAELALRRQALDTQRAAMIATHRKERARLSQGQAKRWAQETAARKARFQAGLSGLWQRLSGKRRAITRQNECEALAALDRDKAQKQALSEAQLAERRVLEEQRRMLSQKAMGLIREMRSERDELVAKLSAPQPTPRRKRKRPMHDAQIAPFPGPEP</sequence>
<dbReference type="OrthoDB" id="1826980at2"/>
<dbReference type="RefSeq" id="WP_099245343.1">
    <property type="nucleotide sequence ID" value="NZ_FXXP01000002.1"/>
</dbReference>
<name>A0A238JCS9_9RHOB</name>
<dbReference type="Pfam" id="PF03432">
    <property type="entry name" value="Relaxase"/>
    <property type="match status" value="1"/>
</dbReference>
<evidence type="ECO:0000259" key="2">
    <source>
        <dbReference type="Pfam" id="PF03432"/>
    </source>
</evidence>
<feature type="domain" description="MobA/VirD2-like nuclease" evidence="2">
    <location>
        <begin position="23"/>
        <end position="145"/>
    </location>
</feature>
<dbReference type="EMBL" id="FXXP01000002">
    <property type="protein sequence ID" value="SMX28183.1"/>
    <property type="molecule type" value="Genomic_DNA"/>
</dbReference>
<dbReference type="Proteomes" id="UP000225972">
    <property type="component" value="Unassembled WGS sequence"/>
</dbReference>
<feature type="region of interest" description="Disordered" evidence="1">
    <location>
        <begin position="399"/>
        <end position="431"/>
    </location>
</feature>
<dbReference type="AlphaFoldDB" id="A0A238JCS9"/>
<organism evidence="3 4">
    <name type="scientific">Pelagimonas phthalicica</name>
    <dbReference type="NCBI Taxonomy" id="1037362"/>
    <lineage>
        <taxon>Bacteria</taxon>
        <taxon>Pseudomonadati</taxon>
        <taxon>Pseudomonadota</taxon>
        <taxon>Alphaproteobacteria</taxon>
        <taxon>Rhodobacterales</taxon>
        <taxon>Roseobacteraceae</taxon>
        <taxon>Pelagimonas</taxon>
    </lineage>
</organism>
<evidence type="ECO:0000256" key="1">
    <source>
        <dbReference type="SAM" id="MobiDB-lite"/>
    </source>
</evidence>
<protein>
    <submittedName>
        <fullName evidence="3">Relaxase/Mobilization nuclease domain protein</fullName>
    </submittedName>
</protein>